<reference evidence="1" key="1">
    <citation type="submission" date="2020-10" db="EMBL/GenBank/DDBJ databases">
        <authorList>
            <person name="Castelo-Branco R."/>
            <person name="Eusebio N."/>
            <person name="Adriana R."/>
            <person name="Vieira A."/>
            <person name="Brugerolle De Fraissinette N."/>
            <person name="Rezende De Castro R."/>
            <person name="Schneider M.P."/>
            <person name="Vasconcelos V."/>
            <person name="Leao P.N."/>
        </authorList>
    </citation>
    <scope>NUCLEOTIDE SEQUENCE</scope>
    <source>
        <strain evidence="1">LEGE 06105</strain>
    </source>
</reference>
<evidence type="ECO:0000313" key="1">
    <source>
        <dbReference type="EMBL" id="MBE9212419.1"/>
    </source>
</evidence>
<accession>A0A8J7F6M9</accession>
<dbReference type="RefSeq" id="WP_193918354.1">
    <property type="nucleotide sequence ID" value="NZ_JADEWL010000014.1"/>
</dbReference>
<dbReference type="EMBL" id="JADEWL010000014">
    <property type="protein sequence ID" value="MBE9212419.1"/>
    <property type="molecule type" value="Genomic_DNA"/>
</dbReference>
<proteinExistence type="predicted"/>
<dbReference type="Proteomes" id="UP000620559">
    <property type="component" value="Unassembled WGS sequence"/>
</dbReference>
<evidence type="ECO:0008006" key="3">
    <source>
        <dbReference type="Google" id="ProtNLM"/>
    </source>
</evidence>
<protein>
    <recommendedName>
        <fullName evidence="3">Resolvase HTH domain-containing protein</fullName>
    </recommendedName>
</protein>
<dbReference type="AlphaFoldDB" id="A0A8J7F6M9"/>
<comment type="caution">
    <text evidence="1">The sequence shown here is derived from an EMBL/GenBank/DDBJ whole genome shotgun (WGS) entry which is preliminary data.</text>
</comment>
<gene>
    <name evidence="1" type="ORF">IQ247_06790</name>
</gene>
<evidence type="ECO:0000313" key="2">
    <source>
        <dbReference type="Proteomes" id="UP000620559"/>
    </source>
</evidence>
<name>A0A8J7F6M9_9CYAN</name>
<organism evidence="1 2">
    <name type="scientific">Plectonema cf. radiosum LEGE 06105</name>
    <dbReference type="NCBI Taxonomy" id="945769"/>
    <lineage>
        <taxon>Bacteria</taxon>
        <taxon>Bacillati</taxon>
        <taxon>Cyanobacteriota</taxon>
        <taxon>Cyanophyceae</taxon>
        <taxon>Oscillatoriophycideae</taxon>
        <taxon>Oscillatoriales</taxon>
        <taxon>Microcoleaceae</taxon>
        <taxon>Plectonema</taxon>
    </lineage>
</organism>
<sequence length="230" mass="27086">MDERLEKLIQEVCCYEEGTPQRQKALNNLLIIVQQLPGIYKSYHPDYLEALNQTWEWFCRNIDKFQLNPDQPLQNSLVKWINGYLKWRVKDLFIADGNYTISLDKPIGKDEGKEVTGLDMLPDPQFSSITLDLLDIKIAEIQQRDRETWGKRIIQFIEKDENQQLRRCFTRVNTDCHCQLLAKRLLLANPSHKIADIAREFNVSNQTLYSHWKKKCLPLLKEIGVNLRID</sequence>
<keyword evidence="2" id="KW-1185">Reference proteome</keyword>